<keyword evidence="4" id="KW-1185">Reference proteome</keyword>
<dbReference type="Pfam" id="PF21602">
    <property type="entry name" value="GldM_3rd"/>
    <property type="match status" value="1"/>
</dbReference>
<name>A0A162CQD2_9FLAO</name>
<protein>
    <recommendedName>
        <fullName evidence="2">Gliding motility-associated protein GldM second immunoglobulin-like domain-containing protein</fullName>
    </recommendedName>
</protein>
<dbReference type="OrthoDB" id="1343429at2"/>
<feature type="signal peptide" evidence="1">
    <location>
        <begin position="1"/>
        <end position="20"/>
    </location>
</feature>
<organism evidence="3 4">
    <name type="scientific">Aquimarina aggregata</name>
    <dbReference type="NCBI Taxonomy" id="1642818"/>
    <lineage>
        <taxon>Bacteria</taxon>
        <taxon>Pseudomonadati</taxon>
        <taxon>Bacteroidota</taxon>
        <taxon>Flavobacteriia</taxon>
        <taxon>Flavobacteriales</taxon>
        <taxon>Flavobacteriaceae</taxon>
        <taxon>Aquimarina</taxon>
    </lineage>
</organism>
<dbReference type="Proteomes" id="UP000076715">
    <property type="component" value="Unassembled WGS sequence"/>
</dbReference>
<dbReference type="AlphaFoldDB" id="A0A162CQD2"/>
<sequence length="223" mass="25312">MSKYILITILLLFSSITIVGQNNDSDIVIENANYPKIVYRGIQNKIKISVPNTDSIQVFDPHRGLLKKDKQGYYYINCTTEKAPKKILEVKLYNSGVNTKSKSIKFDVQDITRPKLKINDNSGHHLKMYLTDLKDAKIEIYFPNSGYLEKYFTIRKYKIKIGDLPTVIINGNKITDETYSKILKLGIGGEIQIFDASPKRISGNITSCLKSLGSISIEIINKR</sequence>
<dbReference type="RefSeq" id="WP_066314275.1">
    <property type="nucleotide sequence ID" value="NZ_LQRT01000013.1"/>
</dbReference>
<dbReference type="EMBL" id="LQRT01000013">
    <property type="protein sequence ID" value="KZS40614.1"/>
    <property type="molecule type" value="Genomic_DNA"/>
</dbReference>
<proteinExistence type="predicted"/>
<dbReference type="STRING" id="1642818.AWE51_06605"/>
<feature type="domain" description="Gliding motility-associated protein GldM second immunoglobulin-like" evidence="2">
    <location>
        <begin position="36"/>
        <end position="109"/>
    </location>
</feature>
<reference evidence="3 4" key="1">
    <citation type="submission" date="2016-01" db="EMBL/GenBank/DDBJ databases">
        <title>The draft genome sequence of Aquimarina sp. RZW4-3-2.</title>
        <authorList>
            <person name="Wang Y."/>
        </authorList>
    </citation>
    <scope>NUCLEOTIDE SEQUENCE [LARGE SCALE GENOMIC DNA]</scope>
    <source>
        <strain evidence="3 4">RZW4-3-2</strain>
    </source>
</reference>
<accession>A0A162CQD2</accession>
<feature type="chain" id="PRO_5007832784" description="Gliding motility-associated protein GldM second immunoglobulin-like domain-containing protein" evidence="1">
    <location>
        <begin position="21"/>
        <end position="223"/>
    </location>
</feature>
<evidence type="ECO:0000256" key="1">
    <source>
        <dbReference type="SAM" id="SignalP"/>
    </source>
</evidence>
<evidence type="ECO:0000313" key="3">
    <source>
        <dbReference type="EMBL" id="KZS40614.1"/>
    </source>
</evidence>
<gene>
    <name evidence="3" type="ORF">AWE51_06605</name>
</gene>
<evidence type="ECO:0000313" key="4">
    <source>
        <dbReference type="Proteomes" id="UP000076715"/>
    </source>
</evidence>
<evidence type="ECO:0000259" key="2">
    <source>
        <dbReference type="Pfam" id="PF21602"/>
    </source>
</evidence>
<comment type="caution">
    <text evidence="3">The sequence shown here is derived from an EMBL/GenBank/DDBJ whole genome shotgun (WGS) entry which is preliminary data.</text>
</comment>
<keyword evidence="1" id="KW-0732">Signal</keyword>
<dbReference type="InterPro" id="IPR048406">
    <property type="entry name" value="GldM_Ig-like-2"/>
</dbReference>